<dbReference type="PROSITE" id="PS51257">
    <property type="entry name" value="PROKAR_LIPOPROTEIN"/>
    <property type="match status" value="1"/>
</dbReference>
<keyword evidence="2 4" id="KW-0378">Hydrolase</keyword>
<keyword evidence="3 4" id="KW-0326">Glycosidase</keyword>
<dbReference type="Proteomes" id="UP000325055">
    <property type="component" value="Unassembled WGS sequence"/>
</dbReference>
<dbReference type="SUPFAM" id="SSF51126">
    <property type="entry name" value="Pectin lyase-like"/>
    <property type="match status" value="1"/>
</dbReference>
<evidence type="ECO:0000256" key="1">
    <source>
        <dbReference type="ARBA" id="ARBA00008834"/>
    </source>
</evidence>
<comment type="similarity">
    <text evidence="1 4">Belongs to the glycosyl hydrolase 28 family.</text>
</comment>
<reference evidence="5 6" key="1">
    <citation type="journal article" date="2019" name="Nat. Med.">
        <title>A library of human gut bacterial isolates paired with longitudinal multiomics data enables mechanistic microbiome research.</title>
        <authorList>
            <person name="Poyet M."/>
            <person name="Groussin M."/>
            <person name="Gibbons S.M."/>
            <person name="Avila-Pacheco J."/>
            <person name="Jiang X."/>
            <person name="Kearney S.M."/>
            <person name="Perrotta A.R."/>
            <person name="Berdy B."/>
            <person name="Zhao S."/>
            <person name="Lieberman T.D."/>
            <person name="Swanson P.K."/>
            <person name="Smith M."/>
            <person name="Roesemann S."/>
            <person name="Alexander J.E."/>
            <person name="Rich S.A."/>
            <person name="Livny J."/>
            <person name="Vlamakis H."/>
            <person name="Clish C."/>
            <person name="Bullock K."/>
            <person name="Deik A."/>
            <person name="Scott J."/>
            <person name="Pierce K.A."/>
            <person name="Xavier R.J."/>
            <person name="Alm E.J."/>
        </authorList>
    </citation>
    <scope>NUCLEOTIDE SEQUENCE [LARGE SCALE GENOMIC DNA]</scope>
    <source>
        <strain evidence="5 6">BIOML-A7</strain>
    </source>
</reference>
<comment type="caution">
    <text evidence="5">The sequence shown here is derived from an EMBL/GenBank/DDBJ whole genome shotgun (WGS) entry which is preliminary data.</text>
</comment>
<dbReference type="EMBL" id="VVYW01000011">
    <property type="protein sequence ID" value="KAA5407750.1"/>
    <property type="molecule type" value="Genomic_DNA"/>
</dbReference>
<dbReference type="GO" id="GO:0005975">
    <property type="term" value="P:carbohydrate metabolic process"/>
    <property type="evidence" value="ECO:0007669"/>
    <property type="project" value="InterPro"/>
</dbReference>
<dbReference type="GO" id="GO:0004650">
    <property type="term" value="F:polygalacturonase activity"/>
    <property type="evidence" value="ECO:0007669"/>
    <property type="project" value="InterPro"/>
</dbReference>
<evidence type="ECO:0000256" key="4">
    <source>
        <dbReference type="RuleBase" id="RU361169"/>
    </source>
</evidence>
<evidence type="ECO:0000313" key="6">
    <source>
        <dbReference type="Proteomes" id="UP000325055"/>
    </source>
</evidence>
<dbReference type="AlphaFoldDB" id="A0A5M6A7C4"/>
<accession>A0A5M6A7C4</accession>
<dbReference type="Gene3D" id="2.160.20.10">
    <property type="entry name" value="Single-stranded right-handed beta-helix, Pectin lyase-like"/>
    <property type="match status" value="1"/>
</dbReference>
<dbReference type="InterPro" id="IPR011050">
    <property type="entry name" value="Pectin_lyase_fold/virulence"/>
</dbReference>
<gene>
    <name evidence="5" type="ORF">F2Y86_14955</name>
</gene>
<dbReference type="RefSeq" id="WP_129617281.1">
    <property type="nucleotide sequence ID" value="NZ_CAXSKE010000011.1"/>
</dbReference>
<evidence type="ECO:0000256" key="3">
    <source>
        <dbReference type="ARBA" id="ARBA00023295"/>
    </source>
</evidence>
<organism evidence="5 6">
    <name type="scientific">Bacteroides cellulosilyticus</name>
    <dbReference type="NCBI Taxonomy" id="246787"/>
    <lineage>
        <taxon>Bacteria</taxon>
        <taxon>Pseudomonadati</taxon>
        <taxon>Bacteroidota</taxon>
        <taxon>Bacteroidia</taxon>
        <taxon>Bacteroidales</taxon>
        <taxon>Bacteroidaceae</taxon>
        <taxon>Bacteroides</taxon>
    </lineage>
</organism>
<dbReference type="InterPro" id="IPR012334">
    <property type="entry name" value="Pectin_lyas_fold"/>
</dbReference>
<proteinExistence type="inferred from homology"/>
<dbReference type="PANTHER" id="PTHR31339:SF9">
    <property type="entry name" value="PLASMIN AND FIBRONECTIN-BINDING PROTEIN A"/>
    <property type="match status" value="1"/>
</dbReference>
<dbReference type="InterPro" id="IPR051801">
    <property type="entry name" value="GH28_Enzymes"/>
</dbReference>
<dbReference type="Pfam" id="PF00295">
    <property type="entry name" value="Glyco_hydro_28"/>
    <property type="match status" value="1"/>
</dbReference>
<name>A0A5M6A7C4_9BACE</name>
<protein>
    <submittedName>
        <fullName evidence="5">Glycoside hydrolase family 28 protein</fullName>
    </submittedName>
</protein>
<dbReference type="InterPro" id="IPR000743">
    <property type="entry name" value="Glyco_hydro_28"/>
</dbReference>
<sequence length="475" mass="54260">MKKHCAVYHLYLVSFVCLLFISCSSPKVSYNEIKVAAPFPMEPIKECIFPEKDYSIADYGAIEGGKHINTEAISKAIEACNKAGGGRVVIPAGEWLTGPIHFKSNVNLHLEKDAVVRFTDNPEDYLPAVMTSWEGMECYNYSPLVYAFECENIAITGEGMLKPHMDLWKVWFKRPQPHMNALKELYTMASTDVPVEQRQMAQGENHLRPHLIHFNRCKNILLDSFMIRESPFWTIHMYMCDGGIARNLNVKAHGHNSDGIDLEMTRNFLIENCTFNQGDDAVVIKAGRNRDAWRLNTPTENIVIRNCTIQDGQTLLGVGSEISGGIRNIYMHDCTAPNSVHRLFFIKTNHRRGAFVENIYMENIKTGGTLRVFEIDTDVLYQWRDLVPTYEERITRIEGIHMNNITCESAKMIYEMRGDKKLPVKNIELKNIHVGCIADSVNRVVNIENIITENITYNSIDTTLLKELDRYITNK</sequence>
<dbReference type="PANTHER" id="PTHR31339">
    <property type="entry name" value="PECTIN LYASE-RELATED"/>
    <property type="match status" value="1"/>
</dbReference>
<evidence type="ECO:0000313" key="5">
    <source>
        <dbReference type="EMBL" id="KAA5407750.1"/>
    </source>
</evidence>
<evidence type="ECO:0000256" key="2">
    <source>
        <dbReference type="ARBA" id="ARBA00022801"/>
    </source>
</evidence>